<keyword evidence="14" id="KW-1185">Reference proteome</keyword>
<dbReference type="PROSITE" id="PS01124">
    <property type="entry name" value="HTH_ARAC_FAMILY_2"/>
    <property type="match status" value="1"/>
</dbReference>
<accession>A0ABT3PHM4</accession>
<dbReference type="PROSITE" id="PS00041">
    <property type="entry name" value="HTH_ARAC_FAMILY_1"/>
    <property type="match status" value="1"/>
</dbReference>
<dbReference type="CDD" id="cd16922">
    <property type="entry name" value="HATPase_EvgS-ArcB-TorS-like"/>
    <property type="match status" value="1"/>
</dbReference>
<keyword evidence="6" id="KW-0804">Transcription</keyword>
<dbReference type="Gene3D" id="2.130.10.10">
    <property type="entry name" value="YVTN repeat-like/Quinoprotein amine dehydrogenase"/>
    <property type="match status" value="1"/>
</dbReference>
<evidence type="ECO:0000256" key="1">
    <source>
        <dbReference type="ARBA" id="ARBA00000085"/>
    </source>
</evidence>
<evidence type="ECO:0000256" key="6">
    <source>
        <dbReference type="ARBA" id="ARBA00023163"/>
    </source>
</evidence>
<gene>
    <name evidence="13" type="ORF">J6I44_01090</name>
</gene>
<dbReference type="SMART" id="SM00342">
    <property type="entry name" value="HTH_ARAC"/>
    <property type="match status" value="1"/>
</dbReference>
<evidence type="ECO:0000313" key="13">
    <source>
        <dbReference type="EMBL" id="MCW9705423.1"/>
    </source>
</evidence>
<dbReference type="PANTHER" id="PTHR43547:SF2">
    <property type="entry name" value="HYBRID SIGNAL TRANSDUCTION HISTIDINE KINASE C"/>
    <property type="match status" value="1"/>
</dbReference>
<dbReference type="InterPro" id="IPR015943">
    <property type="entry name" value="WD40/YVTN_repeat-like_dom_sf"/>
</dbReference>
<dbReference type="Pfam" id="PF12833">
    <property type="entry name" value="HTH_18"/>
    <property type="match status" value="1"/>
</dbReference>
<keyword evidence="9" id="KW-0472">Membrane</keyword>
<feature type="domain" description="Response regulatory" evidence="12">
    <location>
        <begin position="1072"/>
        <end position="1187"/>
    </location>
</feature>
<dbReference type="InterPro" id="IPR011123">
    <property type="entry name" value="Y_Y_Y"/>
</dbReference>
<dbReference type="InterPro" id="IPR003594">
    <property type="entry name" value="HATPase_dom"/>
</dbReference>
<evidence type="ECO:0000313" key="14">
    <source>
        <dbReference type="Proteomes" id="UP001207918"/>
    </source>
</evidence>
<feature type="modified residue" description="4-aspartylphosphate" evidence="7">
    <location>
        <position position="1120"/>
    </location>
</feature>
<dbReference type="InterPro" id="IPR018060">
    <property type="entry name" value="HTH_AraC"/>
</dbReference>
<dbReference type="InterPro" id="IPR018062">
    <property type="entry name" value="HTH_AraC-typ_CS"/>
</dbReference>
<dbReference type="Gene3D" id="1.10.10.60">
    <property type="entry name" value="Homeodomain-like"/>
    <property type="match status" value="2"/>
</dbReference>
<dbReference type="Pfam" id="PF07495">
    <property type="entry name" value="Y_Y_Y"/>
    <property type="match status" value="1"/>
</dbReference>
<dbReference type="Gene3D" id="3.40.50.2300">
    <property type="match status" value="1"/>
</dbReference>
<dbReference type="SUPFAM" id="SSF47384">
    <property type="entry name" value="Homodimeric domain of signal transducing histidine kinase"/>
    <property type="match status" value="1"/>
</dbReference>
<keyword evidence="9" id="KW-1133">Transmembrane helix</keyword>
<dbReference type="Gene3D" id="1.10.287.130">
    <property type="match status" value="1"/>
</dbReference>
<evidence type="ECO:0000256" key="9">
    <source>
        <dbReference type="SAM" id="Phobius"/>
    </source>
</evidence>
<evidence type="ECO:0000259" key="11">
    <source>
        <dbReference type="PROSITE" id="PS50109"/>
    </source>
</evidence>
<dbReference type="PROSITE" id="PS50110">
    <property type="entry name" value="RESPONSE_REGULATORY"/>
    <property type="match status" value="1"/>
</dbReference>
<dbReference type="InterPro" id="IPR013783">
    <property type="entry name" value="Ig-like_fold"/>
</dbReference>
<feature type="domain" description="HTH araC/xylS-type" evidence="10">
    <location>
        <begin position="1217"/>
        <end position="1316"/>
    </location>
</feature>
<dbReference type="SUPFAM" id="SSF46689">
    <property type="entry name" value="Homeodomain-like"/>
    <property type="match status" value="1"/>
</dbReference>
<evidence type="ECO:0000256" key="3">
    <source>
        <dbReference type="ARBA" id="ARBA00022553"/>
    </source>
</evidence>
<proteinExistence type="predicted"/>
<keyword evidence="4" id="KW-0805">Transcription regulation</keyword>
<evidence type="ECO:0000256" key="4">
    <source>
        <dbReference type="ARBA" id="ARBA00023015"/>
    </source>
</evidence>
<feature type="region of interest" description="Disordered" evidence="8">
    <location>
        <begin position="1029"/>
        <end position="1068"/>
    </location>
</feature>
<dbReference type="EC" id="2.7.13.3" evidence="2"/>
<dbReference type="InterPro" id="IPR036097">
    <property type="entry name" value="HisK_dim/P_sf"/>
</dbReference>
<protein>
    <recommendedName>
        <fullName evidence="2">histidine kinase</fullName>
        <ecNumber evidence="2">2.7.13.3</ecNumber>
    </recommendedName>
</protein>
<organism evidence="13 14">
    <name type="scientific">Fodinibius salsisoli</name>
    <dbReference type="NCBI Taxonomy" id="2820877"/>
    <lineage>
        <taxon>Bacteria</taxon>
        <taxon>Pseudomonadati</taxon>
        <taxon>Balneolota</taxon>
        <taxon>Balneolia</taxon>
        <taxon>Balneolales</taxon>
        <taxon>Balneolaceae</taxon>
        <taxon>Fodinibius</taxon>
    </lineage>
</organism>
<feature type="compositionally biased region" description="Basic and acidic residues" evidence="8">
    <location>
        <begin position="1057"/>
        <end position="1068"/>
    </location>
</feature>
<dbReference type="InterPro" id="IPR003661">
    <property type="entry name" value="HisK_dim/P_dom"/>
</dbReference>
<keyword evidence="9" id="KW-0812">Transmembrane</keyword>
<dbReference type="InterPro" id="IPR011006">
    <property type="entry name" value="CheY-like_superfamily"/>
</dbReference>
<dbReference type="Gene3D" id="2.60.40.10">
    <property type="entry name" value="Immunoglobulins"/>
    <property type="match status" value="1"/>
</dbReference>
<evidence type="ECO:0000259" key="12">
    <source>
        <dbReference type="PROSITE" id="PS50110"/>
    </source>
</evidence>
<dbReference type="PRINTS" id="PR00344">
    <property type="entry name" value="BCTRLSENSOR"/>
</dbReference>
<dbReference type="Pfam" id="PF00072">
    <property type="entry name" value="Response_reg"/>
    <property type="match status" value="1"/>
</dbReference>
<dbReference type="PROSITE" id="PS50109">
    <property type="entry name" value="HIS_KIN"/>
    <property type="match status" value="1"/>
</dbReference>
<dbReference type="Pfam" id="PF00512">
    <property type="entry name" value="HisKA"/>
    <property type="match status" value="1"/>
</dbReference>
<dbReference type="RefSeq" id="WP_265764086.1">
    <property type="nucleotide sequence ID" value="NZ_JAGGJA010000001.1"/>
</dbReference>
<comment type="caution">
    <text evidence="13">The sequence shown here is derived from an EMBL/GenBank/DDBJ whole genome shotgun (WGS) entry which is preliminary data.</text>
</comment>
<evidence type="ECO:0000259" key="10">
    <source>
        <dbReference type="PROSITE" id="PS01124"/>
    </source>
</evidence>
<dbReference type="SMART" id="SM00387">
    <property type="entry name" value="HATPase_c"/>
    <property type="match status" value="1"/>
</dbReference>
<evidence type="ECO:0000256" key="8">
    <source>
        <dbReference type="SAM" id="MobiDB-lite"/>
    </source>
</evidence>
<comment type="catalytic activity">
    <reaction evidence="1">
        <text>ATP + protein L-histidine = ADP + protein N-phospho-L-histidine.</text>
        <dbReference type="EC" id="2.7.13.3"/>
    </reaction>
</comment>
<dbReference type="Pfam" id="PF02518">
    <property type="entry name" value="HATPase_c"/>
    <property type="match status" value="1"/>
</dbReference>
<dbReference type="SMART" id="SM00448">
    <property type="entry name" value="REC"/>
    <property type="match status" value="1"/>
</dbReference>
<dbReference type="InterPro" id="IPR004358">
    <property type="entry name" value="Sig_transdc_His_kin-like_C"/>
</dbReference>
<dbReference type="InterPro" id="IPR005467">
    <property type="entry name" value="His_kinase_dom"/>
</dbReference>
<evidence type="ECO:0000256" key="7">
    <source>
        <dbReference type="PROSITE-ProRule" id="PRU00169"/>
    </source>
</evidence>
<dbReference type="InterPro" id="IPR001789">
    <property type="entry name" value="Sig_transdc_resp-reg_receiver"/>
</dbReference>
<feature type="transmembrane region" description="Helical" evidence="9">
    <location>
        <begin position="736"/>
        <end position="757"/>
    </location>
</feature>
<dbReference type="EMBL" id="JAGGJA010000001">
    <property type="protein sequence ID" value="MCW9705423.1"/>
    <property type="molecule type" value="Genomic_DNA"/>
</dbReference>
<dbReference type="InterPro" id="IPR036890">
    <property type="entry name" value="HATPase_C_sf"/>
</dbReference>
<feature type="domain" description="Histidine kinase" evidence="11">
    <location>
        <begin position="806"/>
        <end position="1023"/>
    </location>
</feature>
<dbReference type="Gene3D" id="3.30.565.10">
    <property type="entry name" value="Histidine kinase-like ATPase, C-terminal domain"/>
    <property type="match status" value="1"/>
</dbReference>
<dbReference type="CDD" id="cd00082">
    <property type="entry name" value="HisKA"/>
    <property type="match status" value="1"/>
</dbReference>
<reference evidence="13 14" key="1">
    <citation type="submission" date="2021-03" db="EMBL/GenBank/DDBJ databases">
        <title>Aliifodinibius sp. nov., a new bacterium isolated from saline soil.</title>
        <authorList>
            <person name="Galisteo C."/>
            <person name="De La Haba R."/>
            <person name="Sanchez-Porro C."/>
            <person name="Ventosa A."/>
        </authorList>
    </citation>
    <scope>NUCLEOTIDE SEQUENCE [LARGE SCALE GENOMIC DNA]</scope>
    <source>
        <strain evidence="13 14">1BSP15-2V2</strain>
    </source>
</reference>
<evidence type="ECO:0000256" key="2">
    <source>
        <dbReference type="ARBA" id="ARBA00012438"/>
    </source>
</evidence>
<name>A0ABT3PHM4_9BACT</name>
<dbReference type="Proteomes" id="UP001207918">
    <property type="component" value="Unassembled WGS sequence"/>
</dbReference>
<dbReference type="SUPFAM" id="SSF52172">
    <property type="entry name" value="CheY-like"/>
    <property type="match status" value="1"/>
</dbReference>
<sequence length="1319" mass="150099">MMKWIRYIVFSFFLGLTLSSFTEVYAQSLPDIEGLQPFIRTFQPSDYQARPQNWDVVQDPDGLIYAANTGGVLQYDGYRWEKISMPKHNVVRQVEFYRDTLFVGGRGTWGYIKKDSTGQATYIPLVKKTEEAGIRVDKIRMMASTPKGLYFNTGARLLRWYQGKIYPFPDSLKIKRMFKVPNKGLLAFLQNGKIMAINGQEINPVYTGTALKKRGVRNAYDIGGSRLALFTLNGTYILQNNRVTPWITEAQSLIKETKITHTKRLPGGNFALATRKGLIVISPSGHLIANINKANGLPTDFIINIFVDQAENVWLSMNNGLAVMNLNSPVSHFAKDTFAGRVNDIAFYNHHLYIATTQNAYKLISSKHQAIFKRLHQTNNQCWSLLPTRQELFLNCTRNIQLIKNNSNHSREILIRRPAYGLTTPSQYDSTTIYAHSNNGLFPIHLVDGQWEAGKFLYRGRFGSTYVIGKNELITRSARKGVLRIKMAKDTVITQPFAEQKVSPSSRIRIYKMGRLFAFPTDTSLVWFKVKKKGIQIVPDPVPNLALKRVQPLDSTTAWGWDGKTFFKLTKDNTGWHGEPLNTGIYHPYNLDGIFPTKEHGLWISGDGKLVHIRTKKPAGKVEPPQTPVVRSITGINGKPVPFNKSKGAVVGNQFKGFRINYSSLPYLSSDRVQYQTRLTGFSDQWSPWTQEPFVNYSNLSPGDHTLHVRARNQANLISPTATLQLYIEPHWYQTWWARLIFSVILLMILAGVIYLITNRYRLQNYRLRRRVAERTRELSLSRDKISRQANRLEELNQLRTQFYTNISHELRTPLTLIAGPIKHILTDNIRDPQKIRTTLKSTLQNSQRLHRLVTQLLDLEKTDSDNLNIHVSKNDLTDFIRKVMSSFESFADSREITLTANLPDHPCYIYYDAEQLEKVLTNLLSNAIKFTSEGGKVSVTLMKNDDTVAIEVKDNGIGINEEDLDHIFSRFYQVDSSMTREEGIGIGLSLSYQLVELHHGKLSVQSEHGEGSTFTIRLLKGSAHFSSERIEDHPEDVSSENESATTPELAGLKQQDNGKSKPTSGDRDKKTLLIIDDNEDMCRYIRDVMEADYCVVEAHNGRAGLRIARKKLPDMILCDVMMPKMDGFTFTDRLKKDPMTAAIPIIFLTGRADKAGRLEGLETGADDYLTKPFDADILQVRIRNMIEQRMRLRKLLQDDPPEPESENGRIQTPFEKRVRTVIMENMTDEQFGVQELAEALQLSNSYLTHKLKKETDMSASVYIRNLRLEQAAKMLKNSQGNVSEIAYSVGFNSLSYFSRSFKEQFGSSPSKLIPAKDS</sequence>
<dbReference type="SUPFAM" id="SSF55874">
    <property type="entry name" value="ATPase domain of HSP90 chaperone/DNA topoisomerase II/histidine kinase"/>
    <property type="match status" value="1"/>
</dbReference>
<evidence type="ECO:0000256" key="5">
    <source>
        <dbReference type="ARBA" id="ARBA00023125"/>
    </source>
</evidence>
<dbReference type="InterPro" id="IPR009057">
    <property type="entry name" value="Homeodomain-like_sf"/>
</dbReference>
<dbReference type="SMART" id="SM00388">
    <property type="entry name" value="HisKA"/>
    <property type="match status" value="1"/>
</dbReference>
<keyword evidence="3 7" id="KW-0597">Phosphoprotein</keyword>
<keyword evidence="5" id="KW-0238">DNA-binding</keyword>
<dbReference type="PANTHER" id="PTHR43547">
    <property type="entry name" value="TWO-COMPONENT HISTIDINE KINASE"/>
    <property type="match status" value="1"/>
</dbReference>